<dbReference type="RefSeq" id="WP_043253608.1">
    <property type="nucleotide sequence ID" value="NZ_HG322950.1"/>
</dbReference>
<dbReference type="PANTHER" id="PTHR11122">
    <property type="entry name" value="APOSPORY-ASSOCIATED PROTEIN C-RELATED"/>
    <property type="match status" value="1"/>
</dbReference>
<dbReference type="EC" id="5.1.3.15" evidence="4"/>
<dbReference type="GO" id="GO:0047938">
    <property type="term" value="F:glucose-6-phosphate 1-epimerase activity"/>
    <property type="evidence" value="ECO:0007669"/>
    <property type="project" value="UniProtKB-UniRule"/>
</dbReference>
<keyword evidence="3 4" id="KW-0413">Isomerase</keyword>
<dbReference type="InterPro" id="IPR025532">
    <property type="entry name" value="G6P_1-epimerase"/>
</dbReference>
<dbReference type="CDD" id="cd09020">
    <property type="entry name" value="D-hex-6-P-epi_like"/>
    <property type="match status" value="1"/>
</dbReference>
<dbReference type="InterPro" id="IPR008183">
    <property type="entry name" value="Aldose_1/G6P_1-epimerase"/>
</dbReference>
<dbReference type="GO" id="GO:0005975">
    <property type="term" value="P:carbohydrate metabolic process"/>
    <property type="evidence" value="ECO:0007669"/>
    <property type="project" value="InterPro"/>
</dbReference>
<sequence length="281" mass="32313">MLEHPLQRFFHSMRAKRPFDWVRFQRRDLLLIDHPLCQAVFSRQGAQLLHFRPQGERSMLWCSSQWPALSTAPIRGGIPVCWPWFGSHPSEPEWPPHGWARQREWRLLDAHADENLVQVSWQLDIEDWHVRLDARLGRELEMELSSYHEDDSDCLFSFALQPYWRLGSLRRAVVHGMELEGGQRPASPLPNTWTPRGAVKQVLYNTGSLVIEDAGWQRRLRIDKNASAGSVIWHPGSRAVEQVEPGEADRFLCVGAAGYRPGGLILAQGERMRLRLHAGLV</sequence>
<dbReference type="KEGG" id="pkc:PKB_3920"/>
<organism evidence="5 6">
    <name type="scientific">Pseudomonas knackmussii (strain DSM 6978 / CCUG 54928 / LMG 23759 / B13)</name>
    <dbReference type="NCBI Taxonomy" id="1301098"/>
    <lineage>
        <taxon>Bacteria</taxon>
        <taxon>Pseudomonadati</taxon>
        <taxon>Pseudomonadota</taxon>
        <taxon>Gammaproteobacteria</taxon>
        <taxon>Pseudomonadales</taxon>
        <taxon>Pseudomonadaceae</taxon>
        <taxon>Pseudomonas</taxon>
    </lineage>
</organism>
<dbReference type="SUPFAM" id="SSF74650">
    <property type="entry name" value="Galactose mutarotase-like"/>
    <property type="match status" value="1"/>
</dbReference>
<proteinExistence type="inferred from homology"/>
<dbReference type="InterPro" id="IPR011013">
    <property type="entry name" value="Gal_mutarotase_sf_dom"/>
</dbReference>
<protein>
    <recommendedName>
        <fullName evidence="4">Putative glucose-6-phosphate 1-epimerase</fullName>
        <ecNumber evidence="4">5.1.3.15</ecNumber>
    </recommendedName>
</protein>
<keyword evidence="6" id="KW-1185">Reference proteome</keyword>
<evidence type="ECO:0000313" key="5">
    <source>
        <dbReference type="EMBL" id="CDF85249.1"/>
    </source>
</evidence>
<name>A0A024HKR8_PSEKB</name>
<dbReference type="HOGENOM" id="CLU_048345_4_2_6"/>
<dbReference type="Gene3D" id="2.70.98.10">
    <property type="match status" value="1"/>
</dbReference>
<comment type="similarity">
    <text evidence="2 4">Belongs to the glucose-6-phosphate 1-epimerase family.</text>
</comment>
<comment type="catalytic activity">
    <reaction evidence="1">
        <text>alpha-D-glucose 6-phosphate = beta-D-glucose 6-phosphate</text>
        <dbReference type="Rhea" id="RHEA:16249"/>
        <dbReference type="ChEBI" id="CHEBI:58225"/>
        <dbReference type="ChEBI" id="CHEBI:58247"/>
        <dbReference type="EC" id="5.1.3.15"/>
    </reaction>
</comment>
<dbReference type="Proteomes" id="UP000025241">
    <property type="component" value="Chromosome I"/>
</dbReference>
<dbReference type="AlphaFoldDB" id="A0A024HKR8"/>
<dbReference type="OrthoDB" id="9790727at2"/>
<evidence type="ECO:0000313" key="6">
    <source>
        <dbReference type="Proteomes" id="UP000025241"/>
    </source>
</evidence>
<dbReference type="GO" id="GO:0030246">
    <property type="term" value="F:carbohydrate binding"/>
    <property type="evidence" value="ECO:0007669"/>
    <property type="project" value="UniProtKB-UniRule"/>
</dbReference>
<dbReference type="PANTHER" id="PTHR11122:SF13">
    <property type="entry name" value="GLUCOSE-6-PHOSPHATE 1-EPIMERASE"/>
    <property type="match status" value="1"/>
</dbReference>
<reference evidence="5 6" key="2">
    <citation type="submission" date="2014-05" db="EMBL/GenBank/DDBJ databases">
        <title>Genome sequence of the 3-chlorobenzoate degrading bacterium Pseudomonas knackmussii B13 shows multiple evidence for horizontal gene transfer.</title>
        <authorList>
            <person name="Miyazaki R."/>
            <person name="Bertelli C."/>
            <person name="Falquet L."/>
            <person name="Robinson-Rechavi M."/>
            <person name="Gharib W."/>
            <person name="Roy S."/>
            <person name="Van der Meer J.R."/>
        </authorList>
    </citation>
    <scope>NUCLEOTIDE SEQUENCE [LARGE SCALE GENOMIC DNA]</scope>
    <source>
        <strain evidence="5 6">B13</strain>
    </source>
</reference>
<reference evidence="5 6" key="1">
    <citation type="submission" date="2013-03" db="EMBL/GenBank/DDBJ databases">
        <authorList>
            <person name="Linke B."/>
        </authorList>
    </citation>
    <scope>NUCLEOTIDE SEQUENCE [LARGE SCALE GENOMIC DNA]</scope>
    <source>
        <strain evidence="5 6">B13</strain>
    </source>
</reference>
<dbReference type="EMBL" id="HG322950">
    <property type="protein sequence ID" value="CDF85249.1"/>
    <property type="molecule type" value="Genomic_DNA"/>
</dbReference>
<dbReference type="InterPro" id="IPR014718">
    <property type="entry name" value="GH-type_carb-bd"/>
</dbReference>
<dbReference type="PATRIC" id="fig|1301098.3.peg.3924"/>
<dbReference type="Pfam" id="PF01263">
    <property type="entry name" value="Aldose_epim"/>
    <property type="match status" value="1"/>
</dbReference>
<evidence type="ECO:0000256" key="1">
    <source>
        <dbReference type="ARBA" id="ARBA00001096"/>
    </source>
</evidence>
<dbReference type="STRING" id="1301098.PKB_3920"/>
<evidence type="ECO:0000256" key="4">
    <source>
        <dbReference type="PIRNR" id="PIRNR016020"/>
    </source>
</evidence>
<gene>
    <name evidence="5" type="ORF">PKB_3920</name>
</gene>
<dbReference type="PIRSF" id="PIRSF016020">
    <property type="entry name" value="PHexose_mutarotase"/>
    <property type="match status" value="1"/>
</dbReference>
<dbReference type="eggNOG" id="COG0676">
    <property type="taxonomic scope" value="Bacteria"/>
</dbReference>
<evidence type="ECO:0000256" key="2">
    <source>
        <dbReference type="ARBA" id="ARBA00005866"/>
    </source>
</evidence>
<accession>A0A024HKR8</accession>
<evidence type="ECO:0000256" key="3">
    <source>
        <dbReference type="ARBA" id="ARBA00023235"/>
    </source>
</evidence>